<gene>
    <name evidence="2" type="ORF">DR878_04350</name>
    <name evidence="1" type="ORF">FAD02_08065</name>
</gene>
<evidence type="ECO:0000313" key="2">
    <source>
        <dbReference type="EMBL" id="EAL5797427.1"/>
    </source>
</evidence>
<accession>A0A5T1T334</accession>
<feature type="non-terminal residue" evidence="2">
    <location>
        <position position="30"/>
    </location>
</feature>
<proteinExistence type="predicted"/>
<sequence length="30" mass="3740">MINFEIIFKRLKMSEFKIIDLRQEDLDILQ</sequence>
<dbReference type="EMBL" id="AACCJP010000027">
    <property type="protein sequence ID" value="EAJ9627693.1"/>
    <property type="molecule type" value="Genomic_DNA"/>
</dbReference>
<organism evidence="2">
    <name type="scientific">Campylobacter jejuni</name>
    <dbReference type="NCBI Taxonomy" id="197"/>
    <lineage>
        <taxon>Bacteria</taxon>
        <taxon>Pseudomonadati</taxon>
        <taxon>Campylobacterota</taxon>
        <taxon>Epsilonproteobacteria</taxon>
        <taxon>Campylobacterales</taxon>
        <taxon>Campylobacteraceae</taxon>
        <taxon>Campylobacter</taxon>
    </lineage>
</organism>
<keyword evidence="2" id="KW-0808">Transferase</keyword>
<comment type="caution">
    <text evidence="2">The sequence shown here is derived from an EMBL/GenBank/DDBJ whole genome shotgun (WGS) entry which is preliminary data.</text>
</comment>
<dbReference type="GO" id="GO:0016740">
    <property type="term" value="F:transferase activity"/>
    <property type="evidence" value="ECO:0007669"/>
    <property type="project" value="UniProtKB-KW"/>
</dbReference>
<dbReference type="EMBL" id="AACPLJ010000034">
    <property type="protein sequence ID" value="EAL5797427.1"/>
    <property type="molecule type" value="Genomic_DNA"/>
</dbReference>
<reference evidence="2" key="1">
    <citation type="submission" date="2018-07" db="EMBL/GenBank/DDBJ databases">
        <authorList>
            <consortium name="NARMS: The National Antimicrobial Resistance Monitoring System"/>
        </authorList>
    </citation>
    <scope>NUCLEOTIDE SEQUENCE</scope>
    <source>
        <strain evidence="2">FSIS11810996</strain>
        <strain evidence="1">FSIS21924018</strain>
    </source>
</reference>
<dbReference type="AlphaFoldDB" id="A0A5T1T334"/>
<name>A0A5T1T334_CAMJU</name>
<evidence type="ECO:0000313" key="1">
    <source>
        <dbReference type="EMBL" id="EAJ9627693.1"/>
    </source>
</evidence>
<protein>
    <submittedName>
        <fullName evidence="2">GNAT family N-acetyltransferase</fullName>
    </submittedName>
</protein>